<proteinExistence type="inferred from homology"/>
<dbReference type="Proteomes" id="UP000694397">
    <property type="component" value="Chromosome 17"/>
</dbReference>
<dbReference type="GO" id="GO:0016462">
    <property type="term" value="F:pyrophosphatase activity"/>
    <property type="evidence" value="ECO:0007669"/>
    <property type="project" value="InterPro"/>
</dbReference>
<evidence type="ECO:0000256" key="1">
    <source>
        <dbReference type="ARBA" id="ARBA00004496"/>
    </source>
</evidence>
<dbReference type="SMART" id="SM01131">
    <property type="entry name" value="DHHA2"/>
    <property type="match status" value="1"/>
</dbReference>
<accession>A0A8C9RB83</accession>
<dbReference type="CDD" id="cd00170">
    <property type="entry name" value="SEC14"/>
    <property type="match status" value="1"/>
</dbReference>
<evidence type="ECO:0000256" key="6">
    <source>
        <dbReference type="ARBA" id="ARBA00042084"/>
    </source>
</evidence>
<dbReference type="InterPro" id="IPR038222">
    <property type="entry name" value="DHHA2_dom_sf"/>
</dbReference>
<gene>
    <name evidence="9" type="primary">PRUNE2</name>
</gene>
<dbReference type="Pfam" id="PF13716">
    <property type="entry name" value="CRAL_TRIO_2"/>
    <property type="match status" value="1"/>
</dbReference>
<feature type="compositionally biased region" description="Acidic residues" evidence="7">
    <location>
        <begin position="1544"/>
        <end position="1554"/>
    </location>
</feature>
<evidence type="ECO:0000256" key="7">
    <source>
        <dbReference type="SAM" id="MobiDB-lite"/>
    </source>
</evidence>
<dbReference type="InterPro" id="IPR036865">
    <property type="entry name" value="CRAL-TRIO_dom_sf"/>
</dbReference>
<feature type="region of interest" description="Disordered" evidence="7">
    <location>
        <begin position="979"/>
        <end position="1047"/>
    </location>
</feature>
<feature type="domain" description="CRAL-TRIO" evidence="8">
    <location>
        <begin position="2191"/>
        <end position="2351"/>
    </location>
</feature>
<dbReference type="PANTHER" id="PTHR12112:SF11">
    <property type="entry name" value="PROTEIN PRUNE HOMOLOG 2"/>
    <property type="match status" value="1"/>
</dbReference>
<dbReference type="InterPro" id="IPR004097">
    <property type="entry name" value="DHHA2"/>
</dbReference>
<dbReference type="GeneTree" id="ENSGT00940000154422"/>
<dbReference type="GO" id="GO:0005737">
    <property type="term" value="C:cytoplasm"/>
    <property type="evidence" value="ECO:0007669"/>
    <property type="project" value="UniProtKB-SubCell"/>
</dbReference>
<feature type="compositionally biased region" description="Polar residues" evidence="7">
    <location>
        <begin position="1785"/>
        <end position="1800"/>
    </location>
</feature>
<feature type="region of interest" description="Disordered" evidence="7">
    <location>
        <begin position="365"/>
        <end position="415"/>
    </location>
</feature>
<feature type="compositionally biased region" description="Acidic residues" evidence="7">
    <location>
        <begin position="2111"/>
        <end position="2134"/>
    </location>
</feature>
<dbReference type="InterPro" id="IPR022181">
    <property type="entry name" value="Bcl2-/adenovirus-E1B"/>
</dbReference>
<dbReference type="Pfam" id="PF12496">
    <property type="entry name" value="BNIP2"/>
    <property type="match status" value="1"/>
</dbReference>
<dbReference type="Gene3D" id="3.10.310.20">
    <property type="entry name" value="DHHA2 domain"/>
    <property type="match status" value="1"/>
</dbReference>
<sequence length="2384" mass="264101">MEEFLLRAKSMLETGSQWSRIHAVLGRDQVDVDTLASSLGYAYFLSQKEPSDCLCVPLVNQRRSEYSLPEQTRAFLQEVRVPESTLLWRDDVDLVQLHATGQLTVTLLGGDWLNRGEASSLASSVIRVIHRSERQGHGEGAVPLTAIVTREILQEASERLSAPLAGLLRGALLVQSVKSPTKDHCLPPDYEDLLRELGHRCLDQGHADDVTGDQHPLVMDIQGVNMDEILQKDMKEISDGDIKLSVSVVSIDLEDYSTRPGLIWDLKSFCDRHGYEGLVVVSSFLNDVHRQCEQVAVYSANKDILNQICCELEEGHNSSLDAEPLDSTLTVFQLYKFRNTPVYTEQIIKLVKEFLDRRERLFAPNSRTSSTEGVAGSAPLSQGSSGITDMYSSDAEPPTTVPIHSLENPPEPCESQQAFGEVGVELLSPDSGLATVRSSRSSKESSVFLSDDSPTAEMAGFFQNPTLCFPSLSTAAAGVGQSPLEQRVPIRNKSDNFDLFSFDPLNSSSISPPDDSGKINVNRDECTSSSLSEFGDLSLVDFYTSDGQSVSEGSCLSGDQFLLFSANRSVSDGTDTRIPPTPMNSLVETSPIAQGLPKFFPEDIVEKINGIVYKDSVSSTELWDDFASDTKGSTSDDANLWSLTEFGNVVEQSPDTDLDKEVQLRGSRQREEGDEHAELLVKKDIKSCRSCSSESSLWATAAMGHTCDWKADAADSTQAESHCRHLSDPVFREDVWHSQDVQNSEIFERTDAIIESCKPQVYIQSNNNKESKDPLMKMFDPLCTYDSHTLSSERNDATAPVPKQDDLHSALCDIDHGEEVDLNCAPNADNGRHLTEDSFSDDRSMNYTAPAESQCLAVVDDFLLKEQPIYEKEVPPSGGGEMNLVPSGTVSLTQAVQPIEMLSRCTQMKETLETCKTAESWNTVALQENAQKFSLEESDPSPDSSPLWNPFVQITEPVEVYDNWMSSVTTELRNPENLSDSPFIPVEKDKREPPFIESSKETEKKIVLAPDTSEEDSRLSKEGSPESDFWTSLVQKGPRKSGANFNPQSLDMWNTTICSGSQSTVTTPDTIDISEASDLCTSLHQGESMDSPLQAVHKSMDMWNTTIQEDTQSTVTSPEEKGDSLDVGLCETPLENDISEEYFKTGTEVKNLEISNKDTDSDSQSVSAGHSSPSSCSETNTRVSDLGALTEIKTFNSESDSEILSTEISLSETHDPESSKKCKKADELLAENFIPCVDDSPSNILNEVMLDTGIHLEPTTDKSDLLRTEVQFSAVENAHDYSKSLLCTRMSPSESGNEAECELMQKYNPYPEQRFPSNENLQTLSISEQMVKSVSEYDNVNPESLWDEPSPDFMVYQENTVISPQIQDSPAFAEKCSRTVAESFVVAPETDFYIMSQETKRSGPVGSRETAHETWHVEQGREPNHSNLDMVNLRVGGSDSPKSDADSYLKIPGDFETKQHMTNDLSQQKEDSLNDAKTFPSNLILPQSESPEGEITIIQESSNHMRKESLTFLVQEFDEEGHLTKQISSPESDKNISEGSWVESEYENEVDSTEDTSQYSPFVLLHGSPHREGGMFPLGQDDSTSATVSSGVPFHQRNTEGNDGERSYLCSPKEDNISFNGDEFLPVEKLENLESPGYTYSSAQETTEVTVDSSSQVEGQPKMLCDNAEDTPVVLAATSLPLLQTDSSNRKQVSPDVLQLESHEDLKSSSDGDSSGLEMEYIIVSGKGTVQDGGEKDREVCLAPGGVTSVLNLFDSPESCPSSPYQMKVGPSSCYQMDTQARNSLLTSPDLNNDNQTNEELNGVSPANADLTSPEDYSSQVKDTYSRFSAKEDVYVRSQISLEDSDDGEPAASETQEWTLLETQKTVTPRQSLEVTSSPETDLKQSIREGGLQLASNAREEACMDHEGERDCMISSHNQPNQLVKTVSMDTFVVPADLHCSDVHNERKMEQPFEDWPSKDVGEDNHQLTRDEFLNTPEHLLTEQPLRQEQEYPAEENKAVLSYAIGCLSPDAYSEEFAPTGEKPEGTDARLSTPGTEMKDTVHHTAVRSPLEDVAMDLQYEEDTSPNGTENRPAPPSSLDLHGAHPQRKKLAAPEINLSLDQSEGSILSDDALDTPDDLDINVDDLDTPDEADSLEYTGHGNELEWEAEASRQDGAGESIEAIPEYTTEEERQDTKLWRTVIIGEQEHRIDMKCIEPYQKVISHGGYYGDLNAIIVFAACFLPDSNRDNYHYVMENLFLYVISTLELMVAEDYMIVYLNGATPRRRMPGLGWLKKCYHMIDRRLRKNLKSFIIVHPSWFIRTILAVTRPFISSKFSSKIKYVNSLAELSELIPMEYMHIPESIVKLDEKLKEAAEMDKINSFLNGPEPASGQLEEDKTLSASGS</sequence>
<feature type="region of interest" description="Disordered" evidence="7">
    <location>
        <begin position="2015"/>
        <end position="2036"/>
    </location>
</feature>
<evidence type="ECO:0000256" key="4">
    <source>
        <dbReference type="ARBA" id="ARBA00022703"/>
    </source>
</evidence>
<dbReference type="PANTHER" id="PTHR12112">
    <property type="entry name" value="BNIP - RELATED"/>
    <property type="match status" value="1"/>
</dbReference>
<evidence type="ECO:0000256" key="5">
    <source>
        <dbReference type="ARBA" id="ARBA00039860"/>
    </source>
</evidence>
<dbReference type="PROSITE" id="PS50191">
    <property type="entry name" value="CRAL_TRIO"/>
    <property type="match status" value="1"/>
</dbReference>
<reference evidence="9 10" key="1">
    <citation type="submission" date="2019-04" db="EMBL/GenBank/DDBJ databases">
        <authorList>
            <consortium name="Wellcome Sanger Institute Data Sharing"/>
        </authorList>
    </citation>
    <scope>NUCLEOTIDE SEQUENCE [LARGE SCALE GENOMIC DNA]</scope>
</reference>
<dbReference type="FunFam" id="3.40.525.10:FF:000001">
    <property type="entry name" value="BCL2/adenovirus E1B protein-interacting protein 2"/>
    <property type="match status" value="1"/>
</dbReference>
<feature type="region of interest" description="Disordered" evidence="7">
    <location>
        <begin position="1785"/>
        <end position="1820"/>
    </location>
</feature>
<evidence type="ECO:0000256" key="3">
    <source>
        <dbReference type="ARBA" id="ARBA00022490"/>
    </source>
</evidence>
<feature type="region of interest" description="Disordered" evidence="7">
    <location>
        <begin position="2107"/>
        <end position="2143"/>
    </location>
</feature>
<dbReference type="SMART" id="SM00516">
    <property type="entry name" value="SEC14"/>
    <property type="match status" value="1"/>
</dbReference>
<feature type="compositionally biased region" description="Basic and acidic residues" evidence="7">
    <location>
        <begin position="1701"/>
        <end position="1710"/>
    </location>
</feature>
<feature type="region of interest" description="Disordered" evidence="7">
    <location>
        <begin position="1521"/>
        <end position="1559"/>
    </location>
</feature>
<dbReference type="InterPro" id="IPR001251">
    <property type="entry name" value="CRAL-TRIO_dom"/>
</dbReference>
<evidence type="ECO:0000313" key="10">
    <source>
        <dbReference type="Proteomes" id="UP000694397"/>
    </source>
</evidence>
<feature type="region of interest" description="Disordered" evidence="7">
    <location>
        <begin position="2062"/>
        <end position="2089"/>
    </location>
</feature>
<dbReference type="Pfam" id="PF02833">
    <property type="entry name" value="DHHA2"/>
    <property type="match status" value="1"/>
</dbReference>
<keyword evidence="3" id="KW-0963">Cytoplasm</keyword>
<dbReference type="SUPFAM" id="SSF52087">
    <property type="entry name" value="CRAL/TRIO domain"/>
    <property type="match status" value="1"/>
</dbReference>
<reference evidence="9" key="2">
    <citation type="submission" date="2025-08" db="UniProtKB">
        <authorList>
            <consortium name="Ensembl"/>
        </authorList>
    </citation>
    <scope>IDENTIFICATION</scope>
</reference>
<keyword evidence="4" id="KW-0053">Apoptosis</keyword>
<feature type="compositionally biased region" description="Polar residues" evidence="7">
    <location>
        <begin position="379"/>
        <end position="391"/>
    </location>
</feature>
<feature type="compositionally biased region" description="Polar residues" evidence="7">
    <location>
        <begin position="1162"/>
        <end position="1182"/>
    </location>
</feature>
<organism evidence="9 10">
    <name type="scientific">Scleropages formosus</name>
    <name type="common">Asian bonytongue</name>
    <name type="synonym">Osteoglossum formosum</name>
    <dbReference type="NCBI Taxonomy" id="113540"/>
    <lineage>
        <taxon>Eukaryota</taxon>
        <taxon>Metazoa</taxon>
        <taxon>Chordata</taxon>
        <taxon>Craniata</taxon>
        <taxon>Vertebrata</taxon>
        <taxon>Euteleostomi</taxon>
        <taxon>Actinopterygii</taxon>
        <taxon>Neopterygii</taxon>
        <taxon>Teleostei</taxon>
        <taxon>Osteoglossocephala</taxon>
        <taxon>Osteoglossomorpha</taxon>
        <taxon>Osteoglossiformes</taxon>
        <taxon>Osteoglossidae</taxon>
        <taxon>Scleropages</taxon>
    </lineage>
</organism>
<keyword evidence="10" id="KW-1185">Reference proteome</keyword>
<dbReference type="GO" id="GO:0006915">
    <property type="term" value="P:apoptotic process"/>
    <property type="evidence" value="ECO:0007669"/>
    <property type="project" value="UniProtKB-KW"/>
</dbReference>
<evidence type="ECO:0000259" key="8">
    <source>
        <dbReference type="PROSITE" id="PS50191"/>
    </source>
</evidence>
<comment type="similarity">
    <text evidence="2">Belongs to the PPase class C family. Prune subfamily.</text>
</comment>
<evidence type="ECO:0000256" key="2">
    <source>
        <dbReference type="ARBA" id="ARBA00010331"/>
    </source>
</evidence>
<dbReference type="Ensembl" id="ENSSFOT00015013237.2">
    <property type="protein sequence ID" value="ENSSFOP00015013073.2"/>
    <property type="gene ID" value="ENSSFOG00015008416.2"/>
</dbReference>
<dbReference type="Gene3D" id="3.90.1640.10">
    <property type="entry name" value="inorganic pyrophosphatase (n-terminal core)"/>
    <property type="match status" value="1"/>
</dbReference>
<feature type="region of interest" description="Disordered" evidence="7">
    <location>
        <begin position="1154"/>
        <end position="1182"/>
    </location>
</feature>
<feature type="compositionally biased region" description="Basic and acidic residues" evidence="7">
    <location>
        <begin position="1015"/>
        <end position="1024"/>
    </location>
</feature>
<feature type="region of interest" description="Disordered" evidence="7">
    <location>
        <begin position="1583"/>
        <end position="1605"/>
    </location>
</feature>
<feature type="region of interest" description="Disordered" evidence="7">
    <location>
        <begin position="2361"/>
        <end position="2384"/>
    </location>
</feature>
<feature type="compositionally biased region" description="Basic and acidic residues" evidence="7">
    <location>
        <begin position="986"/>
        <end position="1006"/>
    </location>
</feature>
<comment type="subcellular location">
    <subcellularLocation>
        <location evidence="1">Cytoplasm</location>
    </subcellularLocation>
</comment>
<name>A0A8C9RB83_SCLFO</name>
<feature type="region of interest" description="Disordered" evidence="7">
    <location>
        <begin position="1686"/>
        <end position="1715"/>
    </location>
</feature>
<reference evidence="9" key="3">
    <citation type="submission" date="2025-09" db="UniProtKB">
        <authorList>
            <consortium name="Ensembl"/>
        </authorList>
    </citation>
    <scope>IDENTIFICATION</scope>
</reference>
<dbReference type="Gene3D" id="3.40.525.10">
    <property type="entry name" value="CRAL-TRIO lipid binding domain"/>
    <property type="match status" value="1"/>
</dbReference>
<evidence type="ECO:0000313" key="9">
    <source>
        <dbReference type="Ensembl" id="ENSSFOP00015013073.2"/>
    </source>
</evidence>
<dbReference type="OrthoDB" id="19923at2759"/>
<protein>
    <recommendedName>
        <fullName evidence="5">Protein prune homolog 2</fullName>
    </recommendedName>
    <alternativeName>
        <fullName evidence="6">BNIP2 motif-containing molecule at the C-terminal region 1</fullName>
    </alternativeName>
</protein>